<sequence length="117" mass="12495">MIHDRGQAVGSQTRGRTVLSHLYLTINKSLYLVQPLACGPGAALRAFRLNKGDGTLYDVAQTNFGAECDCPDFIFRRAGLDPLGCKHVQALVGQGLIEAGAAASVRPEQGRRTVGSR</sequence>
<dbReference type="STRING" id="886293.Sinac_6121"/>
<dbReference type="AlphaFoldDB" id="L0DNF8"/>
<dbReference type="PROSITE" id="PS50966">
    <property type="entry name" value="ZF_SWIM"/>
    <property type="match status" value="1"/>
</dbReference>
<evidence type="ECO:0000259" key="2">
    <source>
        <dbReference type="PROSITE" id="PS50966"/>
    </source>
</evidence>
<accession>L0DNF8</accession>
<dbReference type="InterPro" id="IPR007527">
    <property type="entry name" value="Znf_SWIM"/>
</dbReference>
<organism evidence="3 4">
    <name type="scientific">Singulisphaera acidiphila (strain ATCC BAA-1392 / DSM 18658 / VKM B-2454 / MOB10)</name>
    <dbReference type="NCBI Taxonomy" id="886293"/>
    <lineage>
        <taxon>Bacteria</taxon>
        <taxon>Pseudomonadati</taxon>
        <taxon>Planctomycetota</taxon>
        <taxon>Planctomycetia</taxon>
        <taxon>Isosphaerales</taxon>
        <taxon>Isosphaeraceae</taxon>
        <taxon>Singulisphaera</taxon>
    </lineage>
</organism>
<keyword evidence="4" id="KW-1185">Reference proteome</keyword>
<keyword evidence="1" id="KW-0479">Metal-binding</keyword>
<dbReference type="GO" id="GO:0008270">
    <property type="term" value="F:zinc ion binding"/>
    <property type="evidence" value="ECO:0007669"/>
    <property type="project" value="UniProtKB-KW"/>
</dbReference>
<dbReference type="RefSeq" id="WP_015249316.1">
    <property type="nucleotide sequence ID" value="NC_019892.1"/>
</dbReference>
<keyword evidence="1" id="KW-0863">Zinc-finger</keyword>
<dbReference type="HOGENOM" id="CLU_2083287_0_0_0"/>
<dbReference type="OrthoDB" id="9883499at2"/>
<evidence type="ECO:0000313" key="4">
    <source>
        <dbReference type="Proteomes" id="UP000010798"/>
    </source>
</evidence>
<feature type="domain" description="SWIM-type" evidence="2">
    <location>
        <begin position="57"/>
        <end position="96"/>
    </location>
</feature>
<proteinExistence type="predicted"/>
<reference evidence="3 4" key="1">
    <citation type="submission" date="2012-02" db="EMBL/GenBank/DDBJ databases">
        <title>Complete sequence of chromosome of Singulisphaera acidiphila DSM 18658.</title>
        <authorList>
            <consortium name="US DOE Joint Genome Institute (JGI-PGF)"/>
            <person name="Lucas S."/>
            <person name="Copeland A."/>
            <person name="Lapidus A."/>
            <person name="Glavina del Rio T."/>
            <person name="Dalin E."/>
            <person name="Tice H."/>
            <person name="Bruce D."/>
            <person name="Goodwin L."/>
            <person name="Pitluck S."/>
            <person name="Peters L."/>
            <person name="Ovchinnikova G."/>
            <person name="Chertkov O."/>
            <person name="Kyrpides N."/>
            <person name="Mavromatis K."/>
            <person name="Ivanova N."/>
            <person name="Brettin T."/>
            <person name="Detter J.C."/>
            <person name="Han C."/>
            <person name="Larimer F."/>
            <person name="Land M."/>
            <person name="Hauser L."/>
            <person name="Markowitz V."/>
            <person name="Cheng J.-F."/>
            <person name="Hugenholtz P."/>
            <person name="Woyke T."/>
            <person name="Wu D."/>
            <person name="Tindall B."/>
            <person name="Pomrenke H."/>
            <person name="Brambilla E."/>
            <person name="Klenk H.-P."/>
            <person name="Eisen J.A."/>
        </authorList>
    </citation>
    <scope>NUCLEOTIDE SEQUENCE [LARGE SCALE GENOMIC DNA]</scope>
    <source>
        <strain evidence="4">ATCC BAA-1392 / DSM 18658 / VKM B-2454 / MOB10</strain>
    </source>
</reference>
<keyword evidence="1" id="KW-0862">Zinc</keyword>
<protein>
    <recommendedName>
        <fullName evidence="2">SWIM-type domain-containing protein</fullName>
    </recommendedName>
</protein>
<gene>
    <name evidence="3" type="ordered locus">Sinac_6121</name>
</gene>
<evidence type="ECO:0000256" key="1">
    <source>
        <dbReference type="PROSITE-ProRule" id="PRU00325"/>
    </source>
</evidence>
<evidence type="ECO:0000313" key="3">
    <source>
        <dbReference type="EMBL" id="AGA30226.1"/>
    </source>
</evidence>
<dbReference type="EMBL" id="CP003364">
    <property type="protein sequence ID" value="AGA30226.1"/>
    <property type="molecule type" value="Genomic_DNA"/>
</dbReference>
<dbReference type="Proteomes" id="UP000010798">
    <property type="component" value="Chromosome"/>
</dbReference>
<dbReference type="KEGG" id="saci:Sinac_6121"/>
<name>L0DNF8_SINAD</name>